<keyword evidence="4" id="KW-0539">Nucleus</keyword>
<keyword evidence="7" id="KW-1185">Reference proteome</keyword>
<evidence type="ECO:0000256" key="2">
    <source>
        <dbReference type="ARBA" id="ARBA00022574"/>
    </source>
</evidence>
<protein>
    <submittedName>
        <fullName evidence="6">Oidioi.mRNA.OKI2018_I69.XSR.g16053.t1.cds</fullName>
    </submittedName>
</protein>
<dbReference type="PROSITE" id="PS00678">
    <property type="entry name" value="WD_REPEATS_1"/>
    <property type="match status" value="1"/>
</dbReference>
<keyword evidence="2" id="KW-0853">WD repeat</keyword>
<dbReference type="Pfam" id="PF08154">
    <property type="entry name" value="NLE"/>
    <property type="match status" value="1"/>
</dbReference>
<proteinExistence type="predicted"/>
<evidence type="ECO:0000313" key="7">
    <source>
        <dbReference type="Proteomes" id="UP001158576"/>
    </source>
</evidence>
<keyword evidence="3" id="KW-0677">Repeat</keyword>
<dbReference type="CDD" id="cd00200">
    <property type="entry name" value="WD40"/>
    <property type="match status" value="1"/>
</dbReference>
<dbReference type="InterPro" id="IPR015943">
    <property type="entry name" value="WD40/YVTN_repeat-like_dom_sf"/>
</dbReference>
<dbReference type="InterPro" id="IPR036322">
    <property type="entry name" value="WD40_repeat_dom_sf"/>
</dbReference>
<dbReference type="Gene3D" id="2.130.10.10">
    <property type="entry name" value="YVTN repeat-like/Quinoprotein amine dehydrogenase"/>
    <property type="match status" value="1"/>
</dbReference>
<evidence type="ECO:0000256" key="3">
    <source>
        <dbReference type="ARBA" id="ARBA00022737"/>
    </source>
</evidence>
<dbReference type="PANTHER" id="PTHR19848:SF0">
    <property type="entry name" value="NOTCHLESS PROTEIN HOMOLOG 1"/>
    <property type="match status" value="1"/>
</dbReference>
<dbReference type="Proteomes" id="UP001158576">
    <property type="component" value="Chromosome XSR"/>
</dbReference>
<accession>A0ABN7SM59</accession>
<dbReference type="Pfam" id="PF00400">
    <property type="entry name" value="WD40"/>
    <property type="match status" value="7"/>
</dbReference>
<evidence type="ECO:0000259" key="5">
    <source>
        <dbReference type="Pfam" id="PF08154"/>
    </source>
</evidence>
<evidence type="ECO:0000313" key="6">
    <source>
        <dbReference type="EMBL" id="CAG5098876.1"/>
    </source>
</evidence>
<reference evidence="6 7" key="1">
    <citation type="submission" date="2021-04" db="EMBL/GenBank/DDBJ databases">
        <authorList>
            <person name="Bliznina A."/>
        </authorList>
    </citation>
    <scope>NUCLEOTIDE SEQUENCE [LARGE SCALE GENOMIC DNA]</scope>
</reference>
<organism evidence="6 7">
    <name type="scientific">Oikopleura dioica</name>
    <name type="common">Tunicate</name>
    <dbReference type="NCBI Taxonomy" id="34765"/>
    <lineage>
        <taxon>Eukaryota</taxon>
        <taxon>Metazoa</taxon>
        <taxon>Chordata</taxon>
        <taxon>Tunicata</taxon>
        <taxon>Appendicularia</taxon>
        <taxon>Copelata</taxon>
        <taxon>Oikopleuridae</taxon>
        <taxon>Oikopleura</taxon>
    </lineage>
</organism>
<dbReference type="InterPro" id="IPR020472">
    <property type="entry name" value="WD40_PAC1"/>
</dbReference>
<sequence length="490" mass="54263">MTEVEIMQDPGEPEAKRMKQGTVIIQLQDESGNKCGDPIEVPENVTAAQLSDLTNSFLESPDEKHAFYTNSVEILKNLGDTLEEIDQKTEGTIVVVYSPIAVFKVRAVTRCSSEIQGHTEAILTVSFSPEGRYLASGSGDTTTRLWDLSSESPQFTLEGHKSHILAIAWAPDSKKICTGCKSGQIRLWSPKTGKQIGKVMSGHKQWITGIAWEPLHQDGSCRRFISSSKDTNAIIWDAVKQTKLITLSNHQSSVTSVVWGGQGLIYTGSQDRVVSVWRPDGTYCRALRGHAHWVNSLALNTSYITRTGAFEPAKAKQANQLPEDPAILQKEARVLYDKYLKSIGGFERLCSASDDHTLFLWKPESDKKPLSRLTGHQATINDVKFSPDARYLASASFDKSVKLWCGKTGKFICAFRGHVRPVYTLAWSLDSRMIVSGSSDSTLKLFEVSTRKLLKDLPGHADEVYGVDWSPDGQKVASGGKDRALRLWRK</sequence>
<dbReference type="InterPro" id="IPR012972">
    <property type="entry name" value="NLE"/>
</dbReference>
<dbReference type="EMBL" id="OU015569">
    <property type="protein sequence ID" value="CAG5098876.1"/>
    <property type="molecule type" value="Genomic_DNA"/>
</dbReference>
<evidence type="ECO:0000256" key="4">
    <source>
        <dbReference type="ARBA" id="ARBA00023242"/>
    </source>
</evidence>
<name>A0ABN7SM59_OIKDI</name>
<dbReference type="SMART" id="SM00320">
    <property type="entry name" value="WD40"/>
    <property type="match status" value="8"/>
</dbReference>
<evidence type="ECO:0000256" key="1">
    <source>
        <dbReference type="ARBA" id="ARBA00004604"/>
    </source>
</evidence>
<dbReference type="PANTHER" id="PTHR19848">
    <property type="entry name" value="WD40 REPEAT PROTEIN"/>
    <property type="match status" value="1"/>
</dbReference>
<dbReference type="PRINTS" id="PR00320">
    <property type="entry name" value="GPROTEINBRPT"/>
</dbReference>
<gene>
    <name evidence="6" type="ORF">OKIOD_LOCUS7611</name>
</gene>
<dbReference type="SUPFAM" id="SSF50978">
    <property type="entry name" value="WD40 repeat-like"/>
    <property type="match status" value="1"/>
</dbReference>
<dbReference type="InterPro" id="IPR019775">
    <property type="entry name" value="WD40_repeat_CS"/>
</dbReference>
<comment type="subcellular location">
    <subcellularLocation>
        <location evidence="1">Nucleus</location>
        <location evidence="1">Nucleolus</location>
    </subcellularLocation>
</comment>
<dbReference type="InterPro" id="IPR001680">
    <property type="entry name" value="WD40_rpt"/>
</dbReference>
<feature type="domain" description="NLE" evidence="5">
    <location>
        <begin position="23"/>
        <end position="82"/>
    </location>
</feature>